<reference evidence="2 3" key="1">
    <citation type="submission" date="2022-11" db="EMBL/GenBank/DDBJ databases">
        <title>Genome sequencing of Acetobacter type strain.</title>
        <authorList>
            <person name="Heo J."/>
            <person name="Lee D."/>
            <person name="Han B.-H."/>
            <person name="Hong S.-B."/>
            <person name="Kwon S.-W."/>
        </authorList>
    </citation>
    <scope>NUCLEOTIDE SEQUENCE [LARGE SCALE GENOMIC DNA]</scope>
    <source>
        <strain evidence="2 3">KACC 21253</strain>
    </source>
</reference>
<gene>
    <name evidence="2" type="ORF">OQ497_08020</name>
</gene>
<keyword evidence="1" id="KW-0732">Signal</keyword>
<sequence>MRQVSGQVIAGLGVLLGSMFSVAVYAQTPAVASSAAAGKHEAVCDQNAPCITPGTDVDIDYELTSPQNGSLLKQRMRWQVATLRQRIDPEGNALFMLTSWPDHTLTVVDLVRHTQSVMPAPSHELTPPGHPAMMGHYARLGSSVVAGEHCTLWRTKDSDGFVTDACYTADGLLLQVSRKQKIMVQAVRVDRAAQPDSIFRVPEGFSKVAPATP</sequence>
<evidence type="ECO:0000256" key="1">
    <source>
        <dbReference type="SAM" id="SignalP"/>
    </source>
</evidence>
<evidence type="ECO:0000313" key="2">
    <source>
        <dbReference type="EMBL" id="MCX2563900.1"/>
    </source>
</evidence>
<feature type="signal peptide" evidence="1">
    <location>
        <begin position="1"/>
        <end position="26"/>
    </location>
</feature>
<evidence type="ECO:0000313" key="3">
    <source>
        <dbReference type="Proteomes" id="UP001301152"/>
    </source>
</evidence>
<proteinExistence type="predicted"/>
<comment type="caution">
    <text evidence="2">The sequence shown here is derived from an EMBL/GenBank/DDBJ whole genome shotgun (WGS) entry which is preliminary data.</text>
</comment>
<name>A0ABT3QF71_9PROT</name>
<organism evidence="2 3">
    <name type="scientific">Acetobacter thailandicus</name>
    <dbReference type="NCBI Taxonomy" id="1502842"/>
    <lineage>
        <taxon>Bacteria</taxon>
        <taxon>Pseudomonadati</taxon>
        <taxon>Pseudomonadota</taxon>
        <taxon>Alphaproteobacteria</taxon>
        <taxon>Acetobacterales</taxon>
        <taxon>Acetobacteraceae</taxon>
        <taxon>Acetobacter</taxon>
    </lineage>
</organism>
<dbReference type="Proteomes" id="UP001301152">
    <property type="component" value="Unassembled WGS sequence"/>
</dbReference>
<protein>
    <recommendedName>
        <fullName evidence="4">DUF4412 domain-containing protein</fullName>
    </recommendedName>
</protein>
<feature type="chain" id="PRO_5047255093" description="DUF4412 domain-containing protein" evidence="1">
    <location>
        <begin position="27"/>
        <end position="213"/>
    </location>
</feature>
<keyword evidence="3" id="KW-1185">Reference proteome</keyword>
<dbReference type="RefSeq" id="WP_086554417.1">
    <property type="nucleotide sequence ID" value="NZ_JAERKX010000003.1"/>
</dbReference>
<accession>A0ABT3QF71</accession>
<dbReference type="EMBL" id="JAPIUZ010000003">
    <property type="protein sequence ID" value="MCX2563900.1"/>
    <property type="molecule type" value="Genomic_DNA"/>
</dbReference>
<evidence type="ECO:0008006" key="4">
    <source>
        <dbReference type="Google" id="ProtNLM"/>
    </source>
</evidence>